<sequence length="82" mass="9038">MVYRESKTGEPNIYSVWCRREAGRTTPLSAISNNNNMGRNSPPLDNLHNENGVLQGNGASRPEKISFQNANCLGRQNCDDGT</sequence>
<name>A0ACA9MWY1_9GLOM</name>
<keyword evidence="2" id="KW-1185">Reference proteome</keyword>
<gene>
    <name evidence="1" type="ORF">ACOLOM_LOCUS7208</name>
</gene>
<dbReference type="Proteomes" id="UP000789525">
    <property type="component" value="Unassembled WGS sequence"/>
</dbReference>
<organism evidence="1 2">
    <name type="scientific">Acaulospora colombiana</name>
    <dbReference type="NCBI Taxonomy" id="27376"/>
    <lineage>
        <taxon>Eukaryota</taxon>
        <taxon>Fungi</taxon>
        <taxon>Fungi incertae sedis</taxon>
        <taxon>Mucoromycota</taxon>
        <taxon>Glomeromycotina</taxon>
        <taxon>Glomeromycetes</taxon>
        <taxon>Diversisporales</taxon>
        <taxon>Acaulosporaceae</taxon>
        <taxon>Acaulospora</taxon>
    </lineage>
</organism>
<reference evidence="1" key="1">
    <citation type="submission" date="2021-06" db="EMBL/GenBank/DDBJ databases">
        <authorList>
            <person name="Kallberg Y."/>
            <person name="Tangrot J."/>
            <person name="Rosling A."/>
        </authorList>
    </citation>
    <scope>NUCLEOTIDE SEQUENCE</scope>
    <source>
        <strain evidence="1">CL356</strain>
    </source>
</reference>
<accession>A0ACA9MWY1</accession>
<dbReference type="EMBL" id="CAJVPT010016195">
    <property type="protein sequence ID" value="CAG8617166.1"/>
    <property type="molecule type" value="Genomic_DNA"/>
</dbReference>
<evidence type="ECO:0000313" key="2">
    <source>
        <dbReference type="Proteomes" id="UP000789525"/>
    </source>
</evidence>
<proteinExistence type="predicted"/>
<protein>
    <submittedName>
        <fullName evidence="1">3831_t:CDS:1</fullName>
    </submittedName>
</protein>
<evidence type="ECO:0000313" key="1">
    <source>
        <dbReference type="EMBL" id="CAG8617166.1"/>
    </source>
</evidence>
<comment type="caution">
    <text evidence="1">The sequence shown here is derived from an EMBL/GenBank/DDBJ whole genome shotgun (WGS) entry which is preliminary data.</text>
</comment>